<feature type="transmembrane region" description="Helical" evidence="1">
    <location>
        <begin position="6"/>
        <end position="26"/>
    </location>
</feature>
<organism evidence="2 3">
    <name type="scientific">Pseudoalteromonas nigrifaciens</name>
    <dbReference type="NCBI Taxonomy" id="28109"/>
    <lineage>
        <taxon>Bacteria</taxon>
        <taxon>Pseudomonadati</taxon>
        <taxon>Pseudomonadota</taxon>
        <taxon>Gammaproteobacteria</taxon>
        <taxon>Alteromonadales</taxon>
        <taxon>Pseudoalteromonadaceae</taxon>
        <taxon>Pseudoalteromonas</taxon>
    </lineage>
</organism>
<dbReference type="Proteomes" id="UP000198329">
    <property type="component" value="Chromosome I"/>
</dbReference>
<proteinExistence type="predicted"/>
<dbReference type="AlphaFoldDB" id="A0AAC9UI19"/>
<protein>
    <submittedName>
        <fullName evidence="2">Uncharacterized protein</fullName>
    </submittedName>
</protein>
<gene>
    <name evidence="2" type="ORF">PNIG_a3746</name>
</gene>
<reference evidence="2 3" key="1">
    <citation type="submission" date="2015-03" db="EMBL/GenBank/DDBJ databases">
        <authorList>
            <person name="Xie B.-B."/>
            <person name="Rong J.-C."/>
            <person name="Qin Q.-L."/>
            <person name="Zhang Y.-Z."/>
        </authorList>
    </citation>
    <scope>NUCLEOTIDE SEQUENCE [LARGE SCALE GENOMIC DNA]</scope>
    <source>
        <strain evidence="2 3">KMM 661</strain>
    </source>
</reference>
<name>A0AAC9UI19_9GAMM</name>
<evidence type="ECO:0000313" key="2">
    <source>
        <dbReference type="EMBL" id="ASM55600.1"/>
    </source>
</evidence>
<dbReference type="KEGG" id="png:PNIG_a3746"/>
<sequence>MIWQQLNTIVNFLVFSQAIHLIALYWRKFFQISSYGS</sequence>
<evidence type="ECO:0000256" key="1">
    <source>
        <dbReference type="SAM" id="Phobius"/>
    </source>
</evidence>
<accession>A0AAC9UI19</accession>
<dbReference type="EMBL" id="CP011036">
    <property type="protein sequence ID" value="ASM55600.1"/>
    <property type="molecule type" value="Genomic_DNA"/>
</dbReference>
<evidence type="ECO:0000313" key="3">
    <source>
        <dbReference type="Proteomes" id="UP000198329"/>
    </source>
</evidence>
<keyword evidence="1" id="KW-0472">Membrane</keyword>
<keyword evidence="1" id="KW-1133">Transmembrane helix</keyword>
<keyword evidence="1" id="KW-0812">Transmembrane</keyword>
<keyword evidence="3" id="KW-1185">Reference proteome</keyword>